<accession>A0AAD4CU22</accession>
<evidence type="ECO:0000313" key="3">
    <source>
        <dbReference type="EMBL" id="KAF9892477.1"/>
    </source>
</evidence>
<dbReference type="EMBL" id="VCAU01000012">
    <property type="protein sequence ID" value="KAF9892477.1"/>
    <property type="molecule type" value="Genomic_DNA"/>
</dbReference>
<keyword evidence="2" id="KW-1133">Transmembrane helix</keyword>
<proteinExistence type="predicted"/>
<keyword evidence="2" id="KW-0812">Transmembrane</keyword>
<reference evidence="3" key="1">
    <citation type="journal article" date="2019" name="Beilstein J. Org. Chem.">
        <title>Nanangenines: drimane sesquiterpenoids as the dominant metabolite cohort of a novel Australian fungus, Aspergillus nanangensis.</title>
        <authorList>
            <person name="Lacey H.J."/>
            <person name="Gilchrist C.L.M."/>
            <person name="Crombie A."/>
            <person name="Kalaitzis J.A."/>
            <person name="Vuong D."/>
            <person name="Rutledge P.J."/>
            <person name="Turner P."/>
            <person name="Pitt J.I."/>
            <person name="Lacey E."/>
            <person name="Chooi Y.H."/>
            <person name="Piggott A.M."/>
        </authorList>
    </citation>
    <scope>NUCLEOTIDE SEQUENCE</scope>
    <source>
        <strain evidence="3">MST-FP2251</strain>
    </source>
</reference>
<protein>
    <submittedName>
        <fullName evidence="3">Uncharacterized protein</fullName>
    </submittedName>
</protein>
<gene>
    <name evidence="3" type="ORF">FE257_001586</name>
</gene>
<keyword evidence="4" id="KW-1185">Reference proteome</keyword>
<keyword evidence="2" id="KW-0472">Membrane</keyword>
<feature type="transmembrane region" description="Helical" evidence="2">
    <location>
        <begin position="136"/>
        <end position="158"/>
    </location>
</feature>
<feature type="transmembrane region" description="Helical" evidence="2">
    <location>
        <begin position="15"/>
        <end position="40"/>
    </location>
</feature>
<comment type="caution">
    <text evidence="3">The sequence shown here is derived from an EMBL/GenBank/DDBJ whole genome shotgun (WGS) entry which is preliminary data.</text>
</comment>
<reference evidence="3" key="2">
    <citation type="submission" date="2020-02" db="EMBL/GenBank/DDBJ databases">
        <authorList>
            <person name="Gilchrist C.L.M."/>
            <person name="Chooi Y.-H."/>
        </authorList>
    </citation>
    <scope>NUCLEOTIDE SEQUENCE</scope>
    <source>
        <strain evidence="3">MST-FP2251</strain>
    </source>
</reference>
<name>A0AAD4CU22_ASPNN</name>
<dbReference type="Proteomes" id="UP001194746">
    <property type="component" value="Unassembled WGS sequence"/>
</dbReference>
<feature type="region of interest" description="Disordered" evidence="1">
    <location>
        <begin position="88"/>
        <end position="108"/>
    </location>
</feature>
<evidence type="ECO:0000256" key="2">
    <source>
        <dbReference type="SAM" id="Phobius"/>
    </source>
</evidence>
<evidence type="ECO:0000313" key="4">
    <source>
        <dbReference type="Proteomes" id="UP001194746"/>
    </source>
</evidence>
<sequence>MHGPDSMCSSLASALYIYTLGTCTGCRVTCLTIMALGNFLPQTLPSEKGLCHGNAMVSTEYPAEEEDDHFGIPDRKDMGDQNFWEDVEPQEPVGKSRRQSLTTTADADDAAKEPQGLLRIGLYINKGCRGIRANTINFVLGFVLLLIYLLAFAILLTAK</sequence>
<evidence type="ECO:0000256" key="1">
    <source>
        <dbReference type="SAM" id="MobiDB-lite"/>
    </source>
</evidence>
<organism evidence="3 4">
    <name type="scientific">Aspergillus nanangensis</name>
    <dbReference type="NCBI Taxonomy" id="2582783"/>
    <lineage>
        <taxon>Eukaryota</taxon>
        <taxon>Fungi</taxon>
        <taxon>Dikarya</taxon>
        <taxon>Ascomycota</taxon>
        <taxon>Pezizomycotina</taxon>
        <taxon>Eurotiomycetes</taxon>
        <taxon>Eurotiomycetidae</taxon>
        <taxon>Eurotiales</taxon>
        <taxon>Aspergillaceae</taxon>
        <taxon>Aspergillus</taxon>
        <taxon>Aspergillus subgen. Circumdati</taxon>
    </lineage>
</organism>
<dbReference type="AlphaFoldDB" id="A0AAD4CU22"/>